<dbReference type="Pfam" id="PF00400">
    <property type="entry name" value="WD40"/>
    <property type="match status" value="6"/>
</dbReference>
<feature type="repeat" description="WD" evidence="8">
    <location>
        <begin position="310"/>
        <end position="341"/>
    </location>
</feature>
<dbReference type="InterPro" id="IPR045183">
    <property type="entry name" value="Ebi-like"/>
</dbReference>
<dbReference type="Proteomes" id="UP001432027">
    <property type="component" value="Unassembled WGS sequence"/>
</dbReference>
<dbReference type="CDD" id="cd00200">
    <property type="entry name" value="WD40"/>
    <property type="match status" value="1"/>
</dbReference>
<dbReference type="SMART" id="SM00667">
    <property type="entry name" value="LisH"/>
    <property type="match status" value="1"/>
</dbReference>
<dbReference type="Gene3D" id="2.130.10.10">
    <property type="entry name" value="YVTN repeat-like/Quinoprotein amine dehydrogenase"/>
    <property type="match status" value="1"/>
</dbReference>
<keyword evidence="3" id="KW-0677">Repeat</keyword>
<dbReference type="PROSITE" id="PS50082">
    <property type="entry name" value="WD_REPEATS_2"/>
    <property type="match status" value="6"/>
</dbReference>
<evidence type="ECO:0000256" key="2">
    <source>
        <dbReference type="ARBA" id="ARBA00022574"/>
    </source>
</evidence>
<sequence>MSFSAAELNYLILRYMEESGLNHTAFLFARETQLDQIDLGNREVPAGALVHVVQKGLAFVEFESKASMDGTAENENMPRIGLLDAVSDETARQRMRERLPTNDGAGTSGQTQRDRDREARTERVAGGAEQRTNGGGPPGQGATPKSRDRSAHPAGLSPTNSTSSQSGSSSSHGRMQPAPSPAAPSQLQHPPGGGGGGGGAGSSTNAPNGQYNNKKHAAMNGLNNRLATDEDRVAPWTSDCEIARDKVKSMKLHASEVFICSWNPDPNRDCFGSGSGDSTARIWDVSDSERPEVTAEKLCSRSIMLKHCTDQTKEKDVTSIDWDASGRWLATGCYDGQARLWTADGNLVCTLGSHNGPIFALRFNDRGNYILTAGVDKSTIVWDREQKREVQVFSFHDSSALDIDWIGEDTFVSCSTDKRLIVGQIGKTRPVRIFKGHTHEVNAVRYDRHSRRIASCSDDKTLKVWSMDEERPVMDVQAHSKEIYTIRWAPDGYFIASAGFDKKIRLWDVEHGRAVKCLDRHSEPVYSVSFSPDSRYLASGSFDRSIYIWDMRTDDVVLSYTGGPDAGGIFEVNWNKTGEKLGASCSDGTVHVMDVRQLQVTPSIRHNLRFQR</sequence>
<protein>
    <recommendedName>
        <fullName evidence="12">Translation initiation factor eIF2A</fullName>
    </recommendedName>
</protein>
<dbReference type="AlphaFoldDB" id="A0AAV5U8L0"/>
<dbReference type="PRINTS" id="PR00320">
    <property type="entry name" value="GPROTEINBRPT"/>
</dbReference>
<evidence type="ECO:0000256" key="3">
    <source>
        <dbReference type="ARBA" id="ARBA00022737"/>
    </source>
</evidence>
<dbReference type="PROSITE" id="PS50294">
    <property type="entry name" value="WD_REPEATS_REGION"/>
    <property type="match status" value="5"/>
</dbReference>
<accession>A0AAV5U8L0</accession>
<dbReference type="GO" id="GO:0003714">
    <property type="term" value="F:transcription corepressor activity"/>
    <property type="evidence" value="ECO:0007669"/>
    <property type="project" value="InterPro"/>
</dbReference>
<feature type="repeat" description="WD" evidence="8">
    <location>
        <begin position="351"/>
        <end position="392"/>
    </location>
</feature>
<feature type="repeat" description="WD" evidence="8">
    <location>
        <begin position="476"/>
        <end position="517"/>
    </location>
</feature>
<evidence type="ECO:0000256" key="4">
    <source>
        <dbReference type="ARBA" id="ARBA00023015"/>
    </source>
</evidence>
<feature type="compositionally biased region" description="Basic and acidic residues" evidence="9">
    <location>
        <begin position="89"/>
        <end position="100"/>
    </location>
</feature>
<dbReference type="PANTHER" id="PTHR22846">
    <property type="entry name" value="WD40 REPEAT PROTEIN"/>
    <property type="match status" value="1"/>
</dbReference>
<dbReference type="InterPro" id="IPR020472">
    <property type="entry name" value="WD40_PAC1"/>
</dbReference>
<dbReference type="EMBL" id="BTSX01000006">
    <property type="protein sequence ID" value="GMT02796.1"/>
    <property type="molecule type" value="Genomic_DNA"/>
</dbReference>
<dbReference type="InterPro" id="IPR015943">
    <property type="entry name" value="WD40/YVTN_repeat-like_dom_sf"/>
</dbReference>
<comment type="subcellular location">
    <subcellularLocation>
        <location evidence="1">Nucleus</location>
    </subcellularLocation>
</comment>
<dbReference type="Gene3D" id="1.20.960.30">
    <property type="match status" value="1"/>
</dbReference>
<evidence type="ECO:0008006" key="12">
    <source>
        <dbReference type="Google" id="ProtNLM"/>
    </source>
</evidence>
<dbReference type="InterPro" id="IPR036322">
    <property type="entry name" value="WD40_repeat_dom_sf"/>
</dbReference>
<feature type="compositionally biased region" description="Basic and acidic residues" evidence="9">
    <location>
        <begin position="112"/>
        <end position="123"/>
    </location>
</feature>
<feature type="repeat" description="WD" evidence="8">
    <location>
        <begin position="434"/>
        <end position="475"/>
    </location>
</feature>
<keyword evidence="2 8" id="KW-0853">WD repeat</keyword>
<dbReference type="InterPro" id="IPR001680">
    <property type="entry name" value="WD40_rpt"/>
</dbReference>
<dbReference type="Pfam" id="PF08513">
    <property type="entry name" value="LisH"/>
    <property type="match status" value="1"/>
</dbReference>
<feature type="repeat" description="WD" evidence="8">
    <location>
        <begin position="518"/>
        <end position="559"/>
    </location>
</feature>
<evidence type="ECO:0000256" key="8">
    <source>
        <dbReference type="PROSITE-ProRule" id="PRU00221"/>
    </source>
</evidence>
<name>A0AAV5U8L0_9BILA</name>
<dbReference type="GO" id="GO:0000118">
    <property type="term" value="C:histone deacetylase complex"/>
    <property type="evidence" value="ECO:0007669"/>
    <property type="project" value="TreeGrafter"/>
</dbReference>
<dbReference type="PROSITE" id="PS50896">
    <property type="entry name" value="LISH"/>
    <property type="match status" value="1"/>
</dbReference>
<evidence type="ECO:0000256" key="7">
    <source>
        <dbReference type="ARBA" id="ARBA00025741"/>
    </source>
</evidence>
<feature type="region of interest" description="Disordered" evidence="9">
    <location>
        <begin position="88"/>
        <end position="216"/>
    </location>
</feature>
<comment type="caution">
    <text evidence="10">The sequence shown here is derived from an EMBL/GenBank/DDBJ whole genome shotgun (WGS) entry which is preliminary data.</text>
</comment>
<gene>
    <name evidence="10" type="ORF">PENTCL1PPCAC_24970</name>
</gene>
<evidence type="ECO:0000313" key="11">
    <source>
        <dbReference type="Proteomes" id="UP001432027"/>
    </source>
</evidence>
<keyword evidence="11" id="KW-1185">Reference proteome</keyword>
<feature type="repeat" description="WD" evidence="8">
    <location>
        <begin position="250"/>
        <end position="293"/>
    </location>
</feature>
<dbReference type="FunFam" id="2.130.10.10:FF:000218">
    <property type="entry name" value="WD40 repeat-containing protein HOS15"/>
    <property type="match status" value="1"/>
</dbReference>
<evidence type="ECO:0000256" key="5">
    <source>
        <dbReference type="ARBA" id="ARBA00023163"/>
    </source>
</evidence>
<feature type="compositionally biased region" description="Polar residues" evidence="9">
    <location>
        <begin position="202"/>
        <end position="212"/>
    </location>
</feature>
<dbReference type="InterPro" id="IPR006594">
    <property type="entry name" value="LisH"/>
</dbReference>
<dbReference type="PROSITE" id="PS00678">
    <property type="entry name" value="WD_REPEATS_1"/>
    <property type="match status" value="2"/>
</dbReference>
<feature type="compositionally biased region" description="Low complexity" evidence="9">
    <location>
        <begin position="157"/>
        <end position="171"/>
    </location>
</feature>
<feature type="compositionally biased region" description="Gly residues" evidence="9">
    <location>
        <begin position="191"/>
        <end position="201"/>
    </location>
</feature>
<keyword evidence="6" id="KW-0539">Nucleus</keyword>
<reference evidence="10" key="1">
    <citation type="submission" date="2023-10" db="EMBL/GenBank/DDBJ databases">
        <title>Genome assembly of Pristionchus species.</title>
        <authorList>
            <person name="Yoshida K."/>
            <person name="Sommer R.J."/>
        </authorList>
    </citation>
    <scope>NUCLEOTIDE SEQUENCE</scope>
    <source>
        <strain evidence="10">RS0144</strain>
    </source>
</reference>
<comment type="similarity">
    <text evidence="7">Belongs to the WD repeat EBI family.</text>
</comment>
<dbReference type="SUPFAM" id="SSF50978">
    <property type="entry name" value="WD40 repeat-like"/>
    <property type="match status" value="2"/>
</dbReference>
<keyword evidence="4" id="KW-0805">Transcription regulation</keyword>
<dbReference type="PANTHER" id="PTHR22846:SF2">
    <property type="entry name" value="F-BOX-LIKE_WD REPEAT-CONTAINING PROTEIN EBI"/>
    <property type="match status" value="1"/>
</dbReference>
<evidence type="ECO:0000256" key="1">
    <source>
        <dbReference type="ARBA" id="ARBA00004123"/>
    </source>
</evidence>
<dbReference type="GO" id="GO:0006357">
    <property type="term" value="P:regulation of transcription by RNA polymerase II"/>
    <property type="evidence" value="ECO:0007669"/>
    <property type="project" value="TreeGrafter"/>
</dbReference>
<evidence type="ECO:0000313" key="10">
    <source>
        <dbReference type="EMBL" id="GMT02796.1"/>
    </source>
</evidence>
<evidence type="ECO:0000256" key="9">
    <source>
        <dbReference type="SAM" id="MobiDB-lite"/>
    </source>
</evidence>
<keyword evidence="5" id="KW-0804">Transcription</keyword>
<organism evidence="10 11">
    <name type="scientific">Pristionchus entomophagus</name>
    <dbReference type="NCBI Taxonomy" id="358040"/>
    <lineage>
        <taxon>Eukaryota</taxon>
        <taxon>Metazoa</taxon>
        <taxon>Ecdysozoa</taxon>
        <taxon>Nematoda</taxon>
        <taxon>Chromadorea</taxon>
        <taxon>Rhabditida</taxon>
        <taxon>Rhabditina</taxon>
        <taxon>Diplogasteromorpha</taxon>
        <taxon>Diplogasteroidea</taxon>
        <taxon>Neodiplogasteridae</taxon>
        <taxon>Pristionchus</taxon>
    </lineage>
</organism>
<proteinExistence type="inferred from homology"/>
<dbReference type="InterPro" id="IPR019775">
    <property type="entry name" value="WD40_repeat_CS"/>
</dbReference>
<evidence type="ECO:0000256" key="6">
    <source>
        <dbReference type="ARBA" id="ARBA00023242"/>
    </source>
</evidence>
<dbReference type="SMART" id="SM00320">
    <property type="entry name" value="WD40"/>
    <property type="match status" value="8"/>
</dbReference>